<organism evidence="1 2">
    <name type="scientific">Fusarium torreyae</name>
    <dbReference type="NCBI Taxonomy" id="1237075"/>
    <lineage>
        <taxon>Eukaryota</taxon>
        <taxon>Fungi</taxon>
        <taxon>Dikarya</taxon>
        <taxon>Ascomycota</taxon>
        <taxon>Pezizomycotina</taxon>
        <taxon>Sordariomycetes</taxon>
        <taxon>Hypocreomycetidae</taxon>
        <taxon>Hypocreales</taxon>
        <taxon>Nectriaceae</taxon>
        <taxon>Fusarium</taxon>
    </lineage>
</organism>
<dbReference type="Gene3D" id="3.30.710.10">
    <property type="entry name" value="Potassium Channel Kv1.1, Chain A"/>
    <property type="match status" value="1"/>
</dbReference>
<dbReference type="SUPFAM" id="SSF54695">
    <property type="entry name" value="POZ domain"/>
    <property type="match status" value="1"/>
</dbReference>
<dbReference type="OrthoDB" id="5326346at2759"/>
<evidence type="ECO:0000313" key="1">
    <source>
        <dbReference type="EMBL" id="KAJ4263576.1"/>
    </source>
</evidence>
<comment type="caution">
    <text evidence="1">The sequence shown here is derived from an EMBL/GenBank/DDBJ whole genome shotgun (WGS) entry which is preliminary data.</text>
</comment>
<sequence length="384" mass="42953">MKSISYDIDPGGDVEIVLTKPNTQNVVPDLDLHGPKGPSSHLLEVRKGDPDSKKFDSTWLFDDYQTLGDLNKVPTGKQGDQETTKTTEFRMRVSSRHLTFASPVFKAMLHGPWIEGNSSTSFVREISATEWNPQALAVVLNVLHGRFRQVPRIISIKFFVDITIIAEYYQCEEAMQFCAETWYADAYKPLETFCKKSIMWLYIAWVFPWPDLLLTMTKVALKHSQGLDTVKTKDLPVAQVLGIVDEARQELIGRLLVGIDELHDKLSTEFGCPRNKSIGCSATTLGSLVRGTRPLDHLDAPFEGHSVAEVLGIIQDLDHPRPSTIDRGGDACAYDYATLHNCSATSRMKPVVSGVKKDMEMIGLASFKLEAEEDRAKEVYGIFR</sequence>
<evidence type="ECO:0008006" key="3">
    <source>
        <dbReference type="Google" id="ProtNLM"/>
    </source>
</evidence>
<protein>
    <recommendedName>
        <fullName evidence="3">BTB domain-containing protein</fullName>
    </recommendedName>
</protein>
<dbReference type="InterPro" id="IPR011333">
    <property type="entry name" value="SKP1/BTB/POZ_sf"/>
</dbReference>
<dbReference type="Proteomes" id="UP001152049">
    <property type="component" value="Unassembled WGS sequence"/>
</dbReference>
<reference evidence="1" key="1">
    <citation type="submission" date="2022-09" db="EMBL/GenBank/DDBJ databases">
        <title>Fusarium specimens isolated from Avocado Roots.</title>
        <authorList>
            <person name="Stajich J."/>
            <person name="Roper C."/>
            <person name="Heimlech-Rivalta G."/>
        </authorList>
    </citation>
    <scope>NUCLEOTIDE SEQUENCE</scope>
    <source>
        <strain evidence="1">CF00136</strain>
    </source>
</reference>
<proteinExistence type="predicted"/>
<gene>
    <name evidence="1" type="ORF">NW762_006396</name>
</gene>
<dbReference type="AlphaFoldDB" id="A0A9W8S1X9"/>
<keyword evidence="2" id="KW-1185">Reference proteome</keyword>
<dbReference type="EMBL" id="JAOQAZ010000010">
    <property type="protein sequence ID" value="KAJ4263576.1"/>
    <property type="molecule type" value="Genomic_DNA"/>
</dbReference>
<evidence type="ECO:0000313" key="2">
    <source>
        <dbReference type="Proteomes" id="UP001152049"/>
    </source>
</evidence>
<name>A0A9W8S1X9_9HYPO</name>
<accession>A0A9W8S1X9</accession>